<dbReference type="AlphaFoldDB" id="A0A8T1U5U3"/>
<reference evidence="1" key="1">
    <citation type="submission" date="2021-01" db="EMBL/GenBank/DDBJ databases">
        <title>Phytophthora aleatoria, a newly-described species from Pinus radiata is distinct from Phytophthora cactorum isolates based on comparative genomics.</title>
        <authorList>
            <person name="Mcdougal R."/>
            <person name="Panda P."/>
            <person name="Williams N."/>
            <person name="Studholme D.J."/>
        </authorList>
    </citation>
    <scope>NUCLEOTIDE SEQUENCE</scope>
    <source>
        <strain evidence="1">NZFS 3830</strain>
    </source>
</reference>
<evidence type="ECO:0000313" key="1">
    <source>
        <dbReference type="EMBL" id="KAG6956048.1"/>
    </source>
</evidence>
<sequence>MLHTRSLGGEDVVILKTRYCLCIGHIWAFKNMFYHHGYHEHELDYHHGLKNAGSLAIAVTSGGSSGYEKSAEPIQEKLHQLMASYATVFLLRPDCAARVARSESIVYRYNARCSRYPQRVD</sequence>
<organism evidence="1 2">
    <name type="scientific">Phytophthora cactorum</name>
    <dbReference type="NCBI Taxonomy" id="29920"/>
    <lineage>
        <taxon>Eukaryota</taxon>
        <taxon>Sar</taxon>
        <taxon>Stramenopiles</taxon>
        <taxon>Oomycota</taxon>
        <taxon>Peronosporomycetes</taxon>
        <taxon>Peronosporales</taxon>
        <taxon>Peronosporaceae</taxon>
        <taxon>Phytophthora</taxon>
    </lineage>
</organism>
<accession>A0A8T1U5U3</accession>
<gene>
    <name evidence="1" type="ORF">JG687_00010827</name>
</gene>
<comment type="caution">
    <text evidence="1">The sequence shown here is derived from an EMBL/GenBank/DDBJ whole genome shotgun (WGS) entry which is preliminary data.</text>
</comment>
<dbReference type="EMBL" id="JAENGZ010000631">
    <property type="protein sequence ID" value="KAG6956048.1"/>
    <property type="molecule type" value="Genomic_DNA"/>
</dbReference>
<proteinExistence type="predicted"/>
<name>A0A8T1U5U3_9STRA</name>
<protein>
    <submittedName>
        <fullName evidence="1">Uncharacterized protein</fullName>
    </submittedName>
</protein>
<evidence type="ECO:0000313" key="2">
    <source>
        <dbReference type="Proteomes" id="UP000688947"/>
    </source>
</evidence>
<dbReference type="Proteomes" id="UP000688947">
    <property type="component" value="Unassembled WGS sequence"/>
</dbReference>